<name>A0ABZ1T5W4_STRVG</name>
<keyword evidence="3" id="KW-1185">Reference proteome</keyword>
<feature type="signal peptide" evidence="1">
    <location>
        <begin position="1"/>
        <end position="24"/>
    </location>
</feature>
<protein>
    <recommendedName>
        <fullName evidence="4">Lipoprotein</fullName>
    </recommendedName>
</protein>
<sequence length="251" mass="25692">MRARHAAVAVAVATMAIVGTSACSADSSAHPRSASPSAATPLQDRLRDGLLTQAQLPDGFKALTEQINSTTTGAPHAPASTVSIPSMPCPELGVGTFMTVHAPPVEDVAVGLEQVPDGDGDSDGDGYGDDEGWFGQESLDRYAPGQAAAVMDAIRGAAQRCPSYTNTFVDGTHGQSTVSVTGADVRADDSLVLRITSTVPEATDPFISETGFVREGDVILMVQKVVGQKPRSGVEAVLPAAVAAYRTAAAG</sequence>
<dbReference type="Proteomes" id="UP001432039">
    <property type="component" value="Chromosome"/>
</dbReference>
<reference evidence="2" key="1">
    <citation type="submission" date="2022-10" db="EMBL/GenBank/DDBJ databases">
        <title>The complete genomes of actinobacterial strains from the NBC collection.</title>
        <authorList>
            <person name="Joergensen T.S."/>
            <person name="Alvarez Arevalo M."/>
            <person name="Sterndorff E.B."/>
            <person name="Faurdal D."/>
            <person name="Vuksanovic O."/>
            <person name="Mourched A.-S."/>
            <person name="Charusanti P."/>
            <person name="Shaw S."/>
            <person name="Blin K."/>
            <person name="Weber T."/>
        </authorList>
    </citation>
    <scope>NUCLEOTIDE SEQUENCE</scope>
    <source>
        <strain evidence="2">NBC_00248</strain>
    </source>
</reference>
<dbReference type="EMBL" id="CP108090">
    <property type="protein sequence ID" value="WUQ10448.1"/>
    <property type="molecule type" value="Genomic_DNA"/>
</dbReference>
<dbReference type="RefSeq" id="WP_328959999.1">
    <property type="nucleotide sequence ID" value="NZ_CP108090.1"/>
</dbReference>
<dbReference type="PROSITE" id="PS51257">
    <property type="entry name" value="PROKAR_LIPOPROTEIN"/>
    <property type="match status" value="1"/>
</dbReference>
<proteinExistence type="predicted"/>
<gene>
    <name evidence="2" type="ORF">OG517_02815</name>
</gene>
<evidence type="ECO:0000313" key="2">
    <source>
        <dbReference type="EMBL" id="WUQ10448.1"/>
    </source>
</evidence>
<accession>A0ABZ1T5W4</accession>
<feature type="chain" id="PRO_5045073513" description="Lipoprotein" evidence="1">
    <location>
        <begin position="25"/>
        <end position="251"/>
    </location>
</feature>
<evidence type="ECO:0000313" key="3">
    <source>
        <dbReference type="Proteomes" id="UP001432039"/>
    </source>
</evidence>
<evidence type="ECO:0000256" key="1">
    <source>
        <dbReference type="SAM" id="SignalP"/>
    </source>
</evidence>
<evidence type="ECO:0008006" key="4">
    <source>
        <dbReference type="Google" id="ProtNLM"/>
    </source>
</evidence>
<organism evidence="2 3">
    <name type="scientific">Streptomyces virginiae</name>
    <name type="common">Streptomyces cinnamonensis</name>
    <dbReference type="NCBI Taxonomy" id="1961"/>
    <lineage>
        <taxon>Bacteria</taxon>
        <taxon>Bacillati</taxon>
        <taxon>Actinomycetota</taxon>
        <taxon>Actinomycetes</taxon>
        <taxon>Kitasatosporales</taxon>
        <taxon>Streptomycetaceae</taxon>
        <taxon>Streptomyces</taxon>
    </lineage>
</organism>
<keyword evidence="1" id="KW-0732">Signal</keyword>